<protein>
    <submittedName>
        <fullName evidence="2">Uncharacterized protein</fullName>
    </submittedName>
</protein>
<reference evidence="3" key="1">
    <citation type="submission" date="2006-09" db="EMBL/GenBank/DDBJ databases">
        <title>Annotation of Plasmodium falciparum Dd2.</title>
        <authorList>
            <consortium name="The Broad Institute Genome Sequencing Platform"/>
            <person name="Volkman S.K."/>
            <person name="Neafsey D.E."/>
            <person name="Dash A.P."/>
            <person name="Chitnis C.E."/>
            <person name="Hartl D.L."/>
            <person name="Young S.K."/>
            <person name="Zeng Q."/>
            <person name="Koehrsen M."/>
            <person name="Alvarado L."/>
            <person name="Berlin A."/>
            <person name="Borenstein D."/>
            <person name="Chapman S.B."/>
            <person name="Chen Z."/>
            <person name="Engels R."/>
            <person name="Freedman E."/>
            <person name="Gellesch M."/>
            <person name="Goldberg J."/>
            <person name="Griggs A."/>
            <person name="Gujja S."/>
            <person name="Heilman E.R."/>
            <person name="Heiman D.I."/>
            <person name="Howarth C."/>
            <person name="Jen D."/>
            <person name="Larson L."/>
            <person name="Mehta T."/>
            <person name="Neiman D."/>
            <person name="Park D."/>
            <person name="Pearson M."/>
            <person name="Roberts A."/>
            <person name="Saif S."/>
            <person name="Shea T."/>
            <person name="Shenoy N."/>
            <person name="Sisk P."/>
            <person name="Stolte C."/>
            <person name="Sykes S."/>
            <person name="Walk T."/>
            <person name="White J."/>
            <person name="Yandava C."/>
            <person name="Haas B."/>
            <person name="Henn M.R."/>
            <person name="Nusbaum C."/>
            <person name="Birren B."/>
        </authorList>
    </citation>
    <scope>NUCLEOTIDE SEQUENCE [LARGE SCALE GENOMIC DNA]</scope>
</reference>
<proteinExistence type="predicted"/>
<keyword evidence="1" id="KW-0812">Transmembrane</keyword>
<dbReference type="Proteomes" id="UP000054282">
    <property type="component" value="Unassembled WGS sequence"/>
</dbReference>
<evidence type="ECO:0000313" key="2">
    <source>
        <dbReference type="EMBL" id="KOB86543.1"/>
    </source>
</evidence>
<gene>
    <name evidence="2" type="ORF">PFDG_05480</name>
</gene>
<accession>A0A0L7M1A8</accession>
<evidence type="ECO:0000256" key="1">
    <source>
        <dbReference type="SAM" id="Phobius"/>
    </source>
</evidence>
<organism evidence="2 3">
    <name type="scientific">Plasmodium falciparum (isolate Dd2)</name>
    <dbReference type="NCBI Taxonomy" id="57267"/>
    <lineage>
        <taxon>Eukaryota</taxon>
        <taxon>Sar</taxon>
        <taxon>Alveolata</taxon>
        <taxon>Apicomplexa</taxon>
        <taxon>Aconoidasida</taxon>
        <taxon>Haemosporida</taxon>
        <taxon>Plasmodiidae</taxon>
        <taxon>Plasmodium</taxon>
        <taxon>Plasmodium (Laverania)</taxon>
    </lineage>
</organism>
<dbReference type="AlphaFoldDB" id="A0A0L7M1A8"/>
<keyword evidence="1" id="KW-1133">Transmembrane helix</keyword>
<feature type="transmembrane region" description="Helical" evidence="1">
    <location>
        <begin position="100"/>
        <end position="121"/>
    </location>
</feature>
<keyword evidence="1" id="KW-0472">Membrane</keyword>
<sequence>MNNHKNYCYDGSIKDACIHVKENPSSYDNNNIEHTNQIWNNSPTNIINTKKVSNVEQNLQKDTKKYDLHDRNYPNIIKEEENIFLLTCKKFVNFTIQKRFFVVLSILIGFLLLMLVSIPLYETMISNKIETSFVTFDNSLKYIRNIYPLTFEIKKAGDVLTQSSDKLGNNTNHFINIYKKDKTATLMFFSENNNNKENHILDYNTLKDIFFLLQYFKQITILKDQKEIYWKDILNLQI</sequence>
<name>A0A0L7M1A8_PLAF4</name>
<evidence type="ECO:0000313" key="3">
    <source>
        <dbReference type="Proteomes" id="UP000054282"/>
    </source>
</evidence>
<dbReference type="EMBL" id="DS016319">
    <property type="protein sequence ID" value="KOB86543.1"/>
    <property type="molecule type" value="Genomic_DNA"/>
</dbReference>
<reference evidence="3" key="2">
    <citation type="submission" date="2006-09" db="EMBL/GenBank/DDBJ databases">
        <title>The genome sequence of Plasmodium falciparum Dd2.</title>
        <authorList>
            <consortium name="The Broad Institute Genome Sequencing Platform"/>
            <person name="Birren B."/>
            <person name="Lander E."/>
            <person name="Galagan J."/>
            <person name="Nusbaum C."/>
            <person name="Devon K."/>
            <person name="Henn M."/>
            <person name="Jaffe D."/>
            <person name="Butler J."/>
            <person name="Alvarez P."/>
            <person name="Gnerre S."/>
            <person name="Grabherr M."/>
            <person name="Kleber M."/>
            <person name="Mauceli E."/>
            <person name="Brockman W."/>
            <person name="MacCallum I.A."/>
            <person name="Rounsley S."/>
            <person name="Young S."/>
            <person name="LaButti K."/>
            <person name="Pushparaj V."/>
            <person name="DeCaprio D."/>
            <person name="Crawford M."/>
            <person name="Koehrsen M."/>
            <person name="Engels R."/>
            <person name="Montgomery P."/>
            <person name="Pearson M."/>
            <person name="Howarth C."/>
            <person name="Larson L."/>
            <person name="Luoma S."/>
            <person name="White J."/>
            <person name="Kodira C."/>
            <person name="Zeng Q."/>
            <person name="O'Leary S."/>
            <person name="Yandava C."/>
            <person name="Alvarado L."/>
            <person name="Wirth D."/>
            <person name="Volkman S."/>
            <person name="Hartl D."/>
        </authorList>
    </citation>
    <scope>NUCLEOTIDE SEQUENCE [LARGE SCALE GENOMIC DNA]</scope>
</reference>
<dbReference type="KEGG" id="pfd:PFDG_05480"/>